<dbReference type="Gene3D" id="1.10.10.10">
    <property type="entry name" value="Winged helix-like DNA-binding domain superfamily/Winged helix DNA-binding domain"/>
    <property type="match status" value="1"/>
</dbReference>
<evidence type="ECO:0000313" key="3">
    <source>
        <dbReference type="EMBL" id="MFC7201176.1"/>
    </source>
</evidence>
<reference evidence="3 4" key="1">
    <citation type="journal article" date="2019" name="Int. J. Syst. Evol. Microbiol.">
        <title>The Global Catalogue of Microorganisms (GCM) 10K type strain sequencing project: providing services to taxonomists for standard genome sequencing and annotation.</title>
        <authorList>
            <consortium name="The Broad Institute Genomics Platform"/>
            <consortium name="The Broad Institute Genome Sequencing Center for Infectious Disease"/>
            <person name="Wu L."/>
            <person name="Ma J."/>
        </authorList>
    </citation>
    <scope>NUCLEOTIDE SEQUENCE [LARGE SCALE GENOMIC DNA]</scope>
    <source>
        <strain evidence="3 4">XZGYJ-43</strain>
    </source>
</reference>
<comment type="caution">
    <text evidence="3">The sequence shown here is derived from an EMBL/GenBank/DDBJ whole genome shotgun (WGS) entry which is preliminary data.</text>
</comment>
<dbReference type="RefSeq" id="WP_279527933.1">
    <property type="nucleotide sequence ID" value="NZ_CP122312.1"/>
</dbReference>
<proteinExistence type="predicted"/>
<dbReference type="Pfam" id="PF24038">
    <property type="entry name" value="DUF7347"/>
    <property type="match status" value="1"/>
</dbReference>
<dbReference type="Proteomes" id="UP001596447">
    <property type="component" value="Unassembled WGS sequence"/>
</dbReference>
<evidence type="ECO:0000259" key="2">
    <source>
        <dbReference type="Pfam" id="PF24042"/>
    </source>
</evidence>
<gene>
    <name evidence="3" type="ORF">ACFQJ9_17470</name>
</gene>
<feature type="domain" description="DUF7347" evidence="1">
    <location>
        <begin position="12"/>
        <end position="87"/>
    </location>
</feature>
<evidence type="ECO:0000313" key="4">
    <source>
        <dbReference type="Proteomes" id="UP001596447"/>
    </source>
</evidence>
<accession>A0ABD5Z7P3</accession>
<name>A0ABD5Z7P3_9EURY</name>
<dbReference type="SUPFAM" id="SSF144020">
    <property type="entry name" value="FdhE-like"/>
    <property type="match status" value="1"/>
</dbReference>
<dbReference type="InterPro" id="IPR024064">
    <property type="entry name" value="FdhE-like_sf"/>
</dbReference>
<protein>
    <submittedName>
        <fullName evidence="3">Helix-turn-helix domain-containing protein</fullName>
    </submittedName>
</protein>
<sequence>MTAAVHVERAPPEDVFSLLGNELRVDILEALAETPDEPVSFSTLRERVGEHDSGKFNYHLGKLVGQFVRHTDDGYELTLAGAQLVGALFSGTYTADAELDPVEVDDPCPSCGESPLVAEYEDEYAHTYCPSCGEWENRFSFPPGALDQYDVDDLPATFDRWMRSTFQRVVSGFCPVCAGRMDGELFAPDDRDEPARARFECARCGDAAYASAGTPLLFHPGMLGFYYDHGVDATATPTWRVTAAQDDYSVDLVTEDPLRVRVEVEVDGDTATAVVDENATVASFERSDR</sequence>
<dbReference type="AlphaFoldDB" id="A0ABD5Z7P3"/>
<dbReference type="InterPro" id="IPR055771">
    <property type="entry name" value="DUF7347"/>
</dbReference>
<feature type="domain" description="DUF7351" evidence="2">
    <location>
        <begin position="105"/>
        <end position="281"/>
    </location>
</feature>
<dbReference type="Pfam" id="PF24042">
    <property type="entry name" value="DUF7351"/>
    <property type="match status" value="1"/>
</dbReference>
<dbReference type="EMBL" id="JBHTAR010000011">
    <property type="protein sequence ID" value="MFC7201176.1"/>
    <property type="molecule type" value="Genomic_DNA"/>
</dbReference>
<dbReference type="InterPro" id="IPR055775">
    <property type="entry name" value="DUF7351"/>
</dbReference>
<dbReference type="InterPro" id="IPR036388">
    <property type="entry name" value="WH-like_DNA-bd_sf"/>
</dbReference>
<keyword evidence="4" id="KW-1185">Reference proteome</keyword>
<organism evidence="3 4">
    <name type="scientific">Halospeciosus flavus</name>
    <dbReference type="NCBI Taxonomy" id="3032283"/>
    <lineage>
        <taxon>Archaea</taxon>
        <taxon>Methanobacteriati</taxon>
        <taxon>Methanobacteriota</taxon>
        <taxon>Stenosarchaea group</taxon>
        <taxon>Halobacteria</taxon>
        <taxon>Halobacteriales</taxon>
        <taxon>Halobacteriaceae</taxon>
        <taxon>Halospeciosus</taxon>
    </lineage>
</organism>
<evidence type="ECO:0000259" key="1">
    <source>
        <dbReference type="Pfam" id="PF24038"/>
    </source>
</evidence>